<gene>
    <name evidence="1" type="ORF">EA473_19975</name>
</gene>
<accession>A0A3N6P5J5</accession>
<proteinExistence type="predicted"/>
<name>A0A3N6P5J5_NATCH</name>
<reference evidence="1 2" key="1">
    <citation type="submission" date="2018-10" db="EMBL/GenBank/DDBJ databases">
        <title>Natrarchaeobius chitinivorans gen. nov., sp. nov., and Natrarchaeobius haloalkaliphilus sp. nov., alkaliphilic, chitin-utilizing haloarchaea from hypersaline alkaline lakes.</title>
        <authorList>
            <person name="Sorokin D.Y."/>
            <person name="Elcheninov A.G."/>
            <person name="Kostrikina N.A."/>
            <person name="Bale N.J."/>
            <person name="Sinninghe Damste J.S."/>
            <person name="Khijniak T.V."/>
            <person name="Kublanov I.V."/>
            <person name="Toshchakov S.V."/>
        </authorList>
    </citation>
    <scope>NUCLEOTIDE SEQUENCE [LARGE SCALE GENOMIC DNA]</scope>
    <source>
        <strain evidence="1 2">AArcht4T</strain>
    </source>
</reference>
<comment type="caution">
    <text evidence="1">The sequence shown here is derived from an EMBL/GenBank/DDBJ whole genome shotgun (WGS) entry which is preliminary data.</text>
</comment>
<dbReference type="EMBL" id="REGA01000023">
    <property type="protein sequence ID" value="RQG90875.1"/>
    <property type="molecule type" value="Genomic_DNA"/>
</dbReference>
<dbReference type="AlphaFoldDB" id="A0A3N6P5J5"/>
<dbReference type="Proteomes" id="UP000282323">
    <property type="component" value="Unassembled WGS sequence"/>
</dbReference>
<sequence>MTALCDLHQTFAEREDRETVVEFWRRSTIQQCSTITSTAHHLHVPGCSRPMAVSLPGFRLSVLVAEGPELSVRKYDFRVPLVRFDVRSSLPCELEHPDAGDAVGTVRPRDGCIATREFSTGFAREVDHPLRWNRFAAPIADGISEIVIRFSSGVLTGTHSWLLRACRQWRQRESPRRSRHKACEQVRIELK</sequence>
<protein>
    <submittedName>
        <fullName evidence="1">Uncharacterized protein</fullName>
    </submittedName>
</protein>
<evidence type="ECO:0000313" key="2">
    <source>
        <dbReference type="Proteomes" id="UP000282323"/>
    </source>
</evidence>
<evidence type="ECO:0000313" key="1">
    <source>
        <dbReference type="EMBL" id="RQG90875.1"/>
    </source>
</evidence>
<organism evidence="1 2">
    <name type="scientific">Natrarchaeobius chitinivorans</name>
    <dbReference type="NCBI Taxonomy" id="1679083"/>
    <lineage>
        <taxon>Archaea</taxon>
        <taxon>Methanobacteriati</taxon>
        <taxon>Methanobacteriota</taxon>
        <taxon>Stenosarchaea group</taxon>
        <taxon>Halobacteria</taxon>
        <taxon>Halobacteriales</taxon>
        <taxon>Natrialbaceae</taxon>
        <taxon>Natrarchaeobius</taxon>
    </lineage>
</organism>
<keyword evidence="2" id="KW-1185">Reference proteome</keyword>